<comment type="caution">
    <text evidence="4">The sequence shown here is derived from an EMBL/GenBank/DDBJ whole genome shotgun (WGS) entry which is preliminary data.</text>
</comment>
<accession>A0AAW6B7Z3</accession>
<feature type="compositionally biased region" description="Polar residues" evidence="2">
    <location>
        <begin position="92"/>
        <end position="108"/>
    </location>
</feature>
<evidence type="ECO:0000259" key="3">
    <source>
        <dbReference type="Pfam" id="PF04650"/>
    </source>
</evidence>
<dbReference type="Proteomes" id="UP001141961">
    <property type="component" value="Unassembled WGS sequence"/>
</dbReference>
<feature type="compositionally biased region" description="Low complexity" evidence="2">
    <location>
        <begin position="138"/>
        <end position="159"/>
    </location>
</feature>
<feature type="compositionally biased region" description="Polar residues" evidence="2">
    <location>
        <begin position="51"/>
        <end position="85"/>
    </location>
</feature>
<name>A0AAW6B7Z3_LACAM</name>
<evidence type="ECO:0000313" key="5">
    <source>
        <dbReference type="Proteomes" id="UP001141961"/>
    </source>
</evidence>
<feature type="region of interest" description="Disordered" evidence="2">
    <location>
        <begin position="51"/>
        <end position="159"/>
    </location>
</feature>
<keyword evidence="1" id="KW-0732">Signal</keyword>
<gene>
    <name evidence="4" type="ORF">ODV14_00235</name>
</gene>
<dbReference type="AlphaFoldDB" id="A0AAW6B7Z3"/>
<reference evidence="4" key="2">
    <citation type="submission" date="2022-10" db="EMBL/GenBank/DDBJ databases">
        <authorList>
            <person name="Kostovova I."/>
            <person name="Moravkova M."/>
            <person name="Pechar R."/>
        </authorList>
    </citation>
    <scope>NUCLEOTIDE SEQUENCE</scope>
    <source>
        <strain evidence="4">M597B</strain>
    </source>
</reference>
<feature type="domain" description="YSIRK Gram-positive signal peptide" evidence="3">
    <location>
        <begin position="16"/>
        <end position="39"/>
    </location>
</feature>
<dbReference type="NCBIfam" id="TIGR01168">
    <property type="entry name" value="YSIRK_signal"/>
    <property type="match status" value="1"/>
</dbReference>
<dbReference type="RefSeq" id="WP_271326700.1">
    <property type="nucleotide sequence ID" value="NZ_JAOTHC010000002.1"/>
</dbReference>
<dbReference type="EMBL" id="JAOTHD010000001">
    <property type="protein sequence ID" value="MDB6245806.1"/>
    <property type="molecule type" value="Genomic_DNA"/>
</dbReference>
<evidence type="ECO:0000256" key="1">
    <source>
        <dbReference type="ARBA" id="ARBA00022729"/>
    </source>
</evidence>
<evidence type="ECO:0000313" key="4">
    <source>
        <dbReference type="EMBL" id="MDB6245806.1"/>
    </source>
</evidence>
<dbReference type="InterPro" id="IPR005877">
    <property type="entry name" value="YSIRK_signal_dom"/>
</dbReference>
<dbReference type="Pfam" id="PF04650">
    <property type="entry name" value="YSIRK_signal"/>
    <property type="match status" value="1"/>
</dbReference>
<organism evidence="4 5">
    <name type="scientific">Lactobacillus amylovorus</name>
    <dbReference type="NCBI Taxonomy" id="1604"/>
    <lineage>
        <taxon>Bacteria</taxon>
        <taxon>Bacillati</taxon>
        <taxon>Bacillota</taxon>
        <taxon>Bacilli</taxon>
        <taxon>Lactobacillales</taxon>
        <taxon>Lactobacillaceae</taxon>
        <taxon>Lactobacillus</taxon>
    </lineage>
</organism>
<reference evidence="4" key="1">
    <citation type="journal article" date="2022" name="Microorganisms">
        <title>Antibiotic Susceptibility, Resistance Gene Determinants and Corresponding Genomic Regions in Lactobacillus amylovorus Isolates Derived from Wild Boars and Domestic Pigs.</title>
        <authorList>
            <person name="Moravkova M."/>
            <person name="Kostovova I."/>
            <person name="Kavanova K."/>
            <person name="Pechar R."/>
            <person name="Stanek S."/>
            <person name="Brychta A."/>
            <person name="Zeman M."/>
            <person name="Kubasova T."/>
        </authorList>
    </citation>
    <scope>NUCLEOTIDE SEQUENCE</scope>
    <source>
        <strain evidence="4">M597B</strain>
    </source>
</reference>
<protein>
    <submittedName>
        <fullName evidence="4">YSIRK-type signal peptide-containing protein</fullName>
    </submittedName>
</protein>
<proteinExistence type="predicted"/>
<feature type="compositionally biased region" description="Polar residues" evidence="2">
    <location>
        <begin position="127"/>
        <end position="136"/>
    </location>
</feature>
<sequence length="225" mass="24382">MEHKKDLDFNAKLYGKQRFGFRKISVGLAAVALGTTFFLSNSQLVHADENNASQQTTEVKENAQTVDSDQQNVETKTDNSTSSEISSKDNTQESSSNNNNGDSTASQEKQNDSKLAISLAKSEADTDQPSYSSTVPATKKNNGTNLTQTTTPNNPATLASDQDTVQVDTTVNLNNVRSVTHDNPITVQIVNGDTGSTDPLMTNDGINNGGNWYFEKRTDIAKRLV</sequence>
<evidence type="ECO:0000256" key="2">
    <source>
        <dbReference type="SAM" id="MobiDB-lite"/>
    </source>
</evidence>